<dbReference type="InterPro" id="IPR005158">
    <property type="entry name" value="BTAD"/>
</dbReference>
<feature type="transmembrane region" description="Helical" evidence="3">
    <location>
        <begin position="34"/>
        <end position="57"/>
    </location>
</feature>
<feature type="domain" description="Bacterial transcriptional activator" evidence="4">
    <location>
        <begin position="184"/>
        <end position="237"/>
    </location>
</feature>
<dbReference type="EC" id="3.4.21.105" evidence="5"/>
<feature type="transmembrane region" description="Helical" evidence="3">
    <location>
        <begin position="469"/>
        <end position="486"/>
    </location>
</feature>
<proteinExistence type="predicted"/>
<dbReference type="SUPFAM" id="SSF48452">
    <property type="entry name" value="TPR-like"/>
    <property type="match status" value="1"/>
</dbReference>
<feature type="transmembrane region" description="Helical" evidence="3">
    <location>
        <begin position="117"/>
        <end position="141"/>
    </location>
</feature>
<keyword evidence="3" id="KW-1133">Transmembrane helix</keyword>
<reference evidence="5" key="1">
    <citation type="submission" date="2019-03" db="EMBL/GenBank/DDBJ databases">
        <authorList>
            <person name="Hao L."/>
        </authorList>
    </citation>
    <scope>NUCLEOTIDE SEQUENCE</scope>
</reference>
<dbReference type="SMART" id="SM00028">
    <property type="entry name" value="TPR"/>
    <property type="match status" value="3"/>
</dbReference>
<dbReference type="Pfam" id="PF03704">
    <property type="entry name" value="BTAD"/>
    <property type="match status" value="1"/>
</dbReference>
<dbReference type="PROSITE" id="PS50005">
    <property type="entry name" value="TPR"/>
    <property type="match status" value="2"/>
</dbReference>
<evidence type="ECO:0000313" key="5">
    <source>
        <dbReference type="EMBL" id="VFU14547.1"/>
    </source>
</evidence>
<sequence>MSAATILSDFQSVSSLSELFGYWPFVAALLGNSYLFVIITTVLTFLLIGVCLLVKYIPHILNDLSIGTNNELPPFELKLWVALIALVPVFFDAGILWFVLWWFIVLWGYLNVMERRIAFVFISMIFMSSWISHVGAGFMTYCQTGVNREMFSLDHSVGTPADSIALASWIKGDTADAEPMNIQALAEIKKGNRQEAVNLLSRALDLEPNNNRYYNHLGIALAGMNRDNEAVKAFQNAITLEPGNVVYHYNLSRLHQATYNLYEAERSIQKASAIDPKRVRVFLNQEEQARDHSYISEHIPVMRQVARQMRPSDELKLVADAMWNSVLGLFQRNKAVYISLVAFLILFLLGHIPEEKFTKRCSRCGNLYYAGKTSGSGYPMCLQCHWLETKAKKQMNSVQTVKAEEIKQYRVFNAARTQKLELILPGLGSIAANKVFKGTFRLAVFSAGLVLVVTGGRIISSFIPTGFDITGFLRIMGIIVLGLIYFRSYKSPPLRYGA</sequence>
<evidence type="ECO:0000256" key="1">
    <source>
        <dbReference type="ARBA" id="ARBA00022737"/>
    </source>
</evidence>
<feature type="transmembrane region" description="Helical" evidence="3">
    <location>
        <begin position="77"/>
        <end position="110"/>
    </location>
</feature>
<keyword evidence="2" id="KW-0802">TPR repeat</keyword>
<dbReference type="GO" id="GO:0008233">
    <property type="term" value="F:peptidase activity"/>
    <property type="evidence" value="ECO:0007669"/>
    <property type="project" value="UniProtKB-KW"/>
</dbReference>
<dbReference type="GO" id="GO:0006508">
    <property type="term" value="P:proteolysis"/>
    <property type="evidence" value="ECO:0007669"/>
    <property type="project" value="UniProtKB-KW"/>
</dbReference>
<feature type="transmembrane region" description="Helical" evidence="3">
    <location>
        <begin position="442"/>
        <end position="463"/>
    </location>
</feature>
<dbReference type="AlphaFoldDB" id="A0A485M5X0"/>
<dbReference type="PANTHER" id="PTHR44858">
    <property type="entry name" value="TETRATRICOPEPTIDE REPEAT PROTEIN 6"/>
    <property type="match status" value="1"/>
</dbReference>
<dbReference type="InterPro" id="IPR050498">
    <property type="entry name" value="Ycf3"/>
</dbReference>
<dbReference type="Gene3D" id="1.25.40.10">
    <property type="entry name" value="Tetratricopeptide repeat domain"/>
    <property type="match status" value="1"/>
</dbReference>
<keyword evidence="1" id="KW-0677">Repeat</keyword>
<evidence type="ECO:0000256" key="3">
    <source>
        <dbReference type="SAM" id="Phobius"/>
    </source>
</evidence>
<feature type="transmembrane region" description="Helical" evidence="3">
    <location>
        <begin position="335"/>
        <end position="353"/>
    </location>
</feature>
<evidence type="ECO:0000259" key="4">
    <source>
        <dbReference type="Pfam" id="PF03704"/>
    </source>
</evidence>
<keyword evidence="5" id="KW-0645">Protease</keyword>
<protein>
    <submittedName>
        <fullName evidence="5">Rhomboid protease GluP</fullName>
        <ecNumber evidence="5">3.4.21.105</ecNumber>
    </submittedName>
</protein>
<organism evidence="5">
    <name type="scientific">anaerobic digester metagenome</name>
    <dbReference type="NCBI Taxonomy" id="1263854"/>
    <lineage>
        <taxon>unclassified sequences</taxon>
        <taxon>metagenomes</taxon>
        <taxon>ecological metagenomes</taxon>
    </lineage>
</organism>
<accession>A0A485M5X0</accession>
<keyword evidence="5" id="KW-0378">Hydrolase</keyword>
<evidence type="ECO:0000256" key="2">
    <source>
        <dbReference type="ARBA" id="ARBA00022803"/>
    </source>
</evidence>
<gene>
    <name evidence="5" type="primary">gluP</name>
    <name evidence="5" type="ORF">SCFA_30068</name>
</gene>
<dbReference type="InterPro" id="IPR019734">
    <property type="entry name" value="TPR_rpt"/>
</dbReference>
<dbReference type="PANTHER" id="PTHR44858:SF1">
    <property type="entry name" value="UDP-N-ACETYLGLUCOSAMINE--PEPTIDE N-ACETYLGLUCOSAMINYLTRANSFERASE SPINDLY-RELATED"/>
    <property type="match status" value="1"/>
</dbReference>
<dbReference type="EMBL" id="CAADRM010000092">
    <property type="protein sequence ID" value="VFU14547.1"/>
    <property type="molecule type" value="Genomic_DNA"/>
</dbReference>
<dbReference type="InterPro" id="IPR011990">
    <property type="entry name" value="TPR-like_helical_dom_sf"/>
</dbReference>
<name>A0A485M5X0_9ZZZZ</name>
<keyword evidence="3" id="KW-0472">Membrane</keyword>
<keyword evidence="3" id="KW-0812">Transmembrane</keyword>